<dbReference type="AlphaFoldDB" id="A0A1H6CAP2"/>
<dbReference type="Proteomes" id="UP000236723">
    <property type="component" value="Unassembled WGS sequence"/>
</dbReference>
<proteinExistence type="predicted"/>
<accession>A0A1H6CAP2</accession>
<dbReference type="InterPro" id="IPR011990">
    <property type="entry name" value="TPR-like_helical_dom_sf"/>
</dbReference>
<keyword evidence="1" id="KW-1133">Transmembrane helix</keyword>
<gene>
    <name evidence="2" type="ORF">SAMN04489712_109131</name>
</gene>
<evidence type="ECO:0000313" key="3">
    <source>
        <dbReference type="Proteomes" id="UP000236723"/>
    </source>
</evidence>
<reference evidence="3" key="1">
    <citation type="submission" date="2016-10" db="EMBL/GenBank/DDBJ databases">
        <authorList>
            <person name="Varghese N."/>
            <person name="Submissions S."/>
        </authorList>
    </citation>
    <scope>NUCLEOTIDE SEQUENCE [LARGE SCALE GENOMIC DNA]</scope>
    <source>
        <strain evidence="3">DSM 43163</strain>
    </source>
</reference>
<organism evidence="2 3">
    <name type="scientific">Thermomonospora echinospora</name>
    <dbReference type="NCBI Taxonomy" id="1992"/>
    <lineage>
        <taxon>Bacteria</taxon>
        <taxon>Bacillati</taxon>
        <taxon>Actinomycetota</taxon>
        <taxon>Actinomycetes</taxon>
        <taxon>Streptosporangiales</taxon>
        <taxon>Thermomonosporaceae</taxon>
        <taxon>Thermomonospora</taxon>
    </lineage>
</organism>
<protein>
    <recommendedName>
        <fullName evidence="4">Tetratricopeptide repeat-containing protein</fullName>
    </recommendedName>
</protein>
<dbReference type="EMBL" id="FNVO01000009">
    <property type="protein sequence ID" value="SEG69978.1"/>
    <property type="molecule type" value="Genomic_DNA"/>
</dbReference>
<evidence type="ECO:0000313" key="2">
    <source>
        <dbReference type="EMBL" id="SEG69978.1"/>
    </source>
</evidence>
<keyword evidence="3" id="KW-1185">Reference proteome</keyword>
<feature type="transmembrane region" description="Helical" evidence="1">
    <location>
        <begin position="315"/>
        <end position="334"/>
    </location>
</feature>
<dbReference type="Gene3D" id="1.25.40.10">
    <property type="entry name" value="Tetratricopeptide repeat domain"/>
    <property type="match status" value="1"/>
</dbReference>
<evidence type="ECO:0008006" key="4">
    <source>
        <dbReference type="Google" id="ProtNLM"/>
    </source>
</evidence>
<dbReference type="SUPFAM" id="SSF48452">
    <property type="entry name" value="TPR-like"/>
    <property type="match status" value="1"/>
</dbReference>
<name>A0A1H6CAP2_9ACTN</name>
<keyword evidence="1" id="KW-0472">Membrane</keyword>
<feature type="transmembrane region" description="Helical" evidence="1">
    <location>
        <begin position="291"/>
        <end position="309"/>
    </location>
</feature>
<feature type="transmembrane region" description="Helical" evidence="1">
    <location>
        <begin position="260"/>
        <end position="279"/>
    </location>
</feature>
<sequence>MARRPVGRGSRQSPRARLVQRLAALPPATTPGFSTGIREVVESLSDPEAQLADVLRSTRHPTDVRFAALYGWLLRLRREERYAEYESVLRQYGHEFEQEPYVYTFHAIVARNRGDASSLRSAVEYSRRAAELMPDVAGVVHQLAAFLIEYLERSDSVVEAELREAERSVDQAIALTHGQIGHYFETRARILAIRGDFGAARAAVNQAIELEPRTTRDYQRRLTQYQTTRIRIELLQQRAYWRRQQEDNRRELTDFKAQQLQLLGLLAAVVAFIATTGNLAASARWPDSIRLIEGMAGSIIIVFASFTLASSKSVWRVLFMYLVGGVLLVVPYLVEG</sequence>
<evidence type="ECO:0000256" key="1">
    <source>
        <dbReference type="SAM" id="Phobius"/>
    </source>
</evidence>
<keyword evidence="1" id="KW-0812">Transmembrane</keyword>